<proteinExistence type="inferred from homology"/>
<evidence type="ECO:0000313" key="12">
    <source>
        <dbReference type="RefSeq" id="XP_032831049.1"/>
    </source>
</evidence>
<dbReference type="RefSeq" id="XP_032831049.1">
    <property type="nucleotide sequence ID" value="XM_032975158.1"/>
</dbReference>
<dbReference type="InterPro" id="IPR006187">
    <property type="entry name" value="Claudin"/>
</dbReference>
<keyword evidence="4" id="KW-0796">Tight junction</keyword>
<dbReference type="PRINTS" id="PR01077">
    <property type="entry name" value="CLAUDIN"/>
</dbReference>
<protein>
    <submittedName>
        <fullName evidence="12">Claudin-3-like</fullName>
    </submittedName>
</protein>
<dbReference type="GO" id="GO:0005923">
    <property type="term" value="C:bicellular tight junction"/>
    <property type="evidence" value="ECO:0007669"/>
    <property type="project" value="UniProtKB-SubCell"/>
</dbReference>
<keyword evidence="9 10" id="KW-0472">Membrane</keyword>
<evidence type="ECO:0000256" key="1">
    <source>
        <dbReference type="ARBA" id="ARBA00004435"/>
    </source>
</evidence>
<evidence type="ECO:0000256" key="4">
    <source>
        <dbReference type="ARBA" id="ARBA00022427"/>
    </source>
</evidence>
<evidence type="ECO:0000256" key="7">
    <source>
        <dbReference type="ARBA" id="ARBA00022949"/>
    </source>
</evidence>
<dbReference type="PROSITE" id="PS01346">
    <property type="entry name" value="CLAUDIN"/>
    <property type="match status" value="1"/>
</dbReference>
<dbReference type="GO" id="GO:0005198">
    <property type="term" value="F:structural molecule activity"/>
    <property type="evidence" value="ECO:0007669"/>
    <property type="project" value="InterPro"/>
</dbReference>
<dbReference type="KEGG" id="pmrn:116954560"/>
<evidence type="ECO:0000256" key="3">
    <source>
        <dbReference type="ARBA" id="ARBA00008295"/>
    </source>
</evidence>
<organism evidence="11 12">
    <name type="scientific">Petromyzon marinus</name>
    <name type="common">Sea lamprey</name>
    <dbReference type="NCBI Taxonomy" id="7757"/>
    <lineage>
        <taxon>Eukaryota</taxon>
        <taxon>Metazoa</taxon>
        <taxon>Chordata</taxon>
        <taxon>Craniata</taxon>
        <taxon>Vertebrata</taxon>
        <taxon>Cyclostomata</taxon>
        <taxon>Hyperoartia</taxon>
        <taxon>Petromyzontiformes</taxon>
        <taxon>Petromyzontidae</taxon>
        <taxon>Petromyzon</taxon>
    </lineage>
</organism>
<dbReference type="Proteomes" id="UP001318040">
    <property type="component" value="Chromosome 55"/>
</dbReference>
<keyword evidence="5" id="KW-1003">Cell membrane</keyword>
<keyword evidence="7" id="KW-0965">Cell junction</keyword>
<evidence type="ECO:0000256" key="10">
    <source>
        <dbReference type="SAM" id="Phobius"/>
    </source>
</evidence>
<evidence type="ECO:0000313" key="11">
    <source>
        <dbReference type="Proteomes" id="UP001318040"/>
    </source>
</evidence>
<accession>A0AAJ7XDT6</accession>
<dbReference type="PANTHER" id="PTHR12002">
    <property type="entry name" value="CLAUDIN"/>
    <property type="match status" value="1"/>
</dbReference>
<keyword evidence="11" id="KW-1185">Reference proteome</keyword>
<dbReference type="Gene3D" id="1.20.140.150">
    <property type="match status" value="1"/>
</dbReference>
<name>A0AAJ7XDT6_PETMA</name>
<evidence type="ECO:0000256" key="9">
    <source>
        <dbReference type="ARBA" id="ARBA00023136"/>
    </source>
</evidence>
<dbReference type="InterPro" id="IPR004031">
    <property type="entry name" value="PMP22/EMP/MP20/Claudin"/>
</dbReference>
<dbReference type="AlphaFoldDB" id="A0AAJ7XDT6"/>
<feature type="transmembrane region" description="Helical" evidence="10">
    <location>
        <begin position="199"/>
        <end position="222"/>
    </location>
</feature>
<dbReference type="GO" id="GO:0005886">
    <property type="term" value="C:plasma membrane"/>
    <property type="evidence" value="ECO:0007669"/>
    <property type="project" value="UniProtKB-SubCell"/>
</dbReference>
<keyword evidence="6 10" id="KW-0812">Transmembrane</keyword>
<reference evidence="12" key="1">
    <citation type="submission" date="2025-08" db="UniProtKB">
        <authorList>
            <consortium name="RefSeq"/>
        </authorList>
    </citation>
    <scope>IDENTIFICATION</scope>
    <source>
        <tissue evidence="12">Sperm</tissue>
    </source>
</reference>
<sequence length="251" mass="26281">MCLCVNPCDVSLSSLCPRVSPASERVSEESVAPCHRRSRMGHAAPLALAALCVSAAGLALAVAAAAAPHWLSRATLGAYLVQDEVFSEGLWQTCVERALLGHRQCSEYFTLLAAPGALQPARALLPPAVLLALLGVAVAAPPACCRCRAPRLLLAGGCALGLSGALCLAAVGFVCARVVRDFFDPFVPEPQKPELGSSIYVGWAASAALLCGCALLLCSAYAQQQQQEEEARDLDPTAPSNARWPQRVSYI</sequence>
<comment type="similarity">
    <text evidence="3">Belongs to the claudin family.</text>
</comment>
<feature type="transmembrane region" description="Helical" evidence="10">
    <location>
        <begin position="123"/>
        <end position="140"/>
    </location>
</feature>
<keyword evidence="8 10" id="KW-1133">Transmembrane helix</keyword>
<dbReference type="Pfam" id="PF00822">
    <property type="entry name" value="PMP22_Claudin"/>
    <property type="match status" value="1"/>
</dbReference>
<gene>
    <name evidence="12" type="primary">LOC116954560</name>
</gene>
<evidence type="ECO:0000256" key="8">
    <source>
        <dbReference type="ARBA" id="ARBA00022989"/>
    </source>
</evidence>
<feature type="transmembrane region" description="Helical" evidence="10">
    <location>
        <begin position="46"/>
        <end position="71"/>
    </location>
</feature>
<evidence type="ECO:0000256" key="5">
    <source>
        <dbReference type="ARBA" id="ARBA00022475"/>
    </source>
</evidence>
<evidence type="ECO:0000256" key="6">
    <source>
        <dbReference type="ARBA" id="ARBA00022692"/>
    </source>
</evidence>
<comment type="subcellular location">
    <subcellularLocation>
        <location evidence="1">Cell junction</location>
        <location evidence="1">Tight junction</location>
    </subcellularLocation>
    <subcellularLocation>
        <location evidence="2">Cell membrane</location>
        <topology evidence="2">Multi-pass membrane protein</topology>
    </subcellularLocation>
</comment>
<evidence type="ECO:0000256" key="2">
    <source>
        <dbReference type="ARBA" id="ARBA00004651"/>
    </source>
</evidence>
<dbReference type="InterPro" id="IPR017974">
    <property type="entry name" value="Claudin_CS"/>
</dbReference>
<feature type="transmembrane region" description="Helical" evidence="10">
    <location>
        <begin position="152"/>
        <end position="179"/>
    </location>
</feature>